<reference evidence="1" key="2">
    <citation type="submission" date="2025-03" db="EMBL/GenBank/DDBJ databases">
        <authorList>
            <consortium name="ELIXIR-Norway"/>
            <consortium name="Elixir Norway"/>
        </authorList>
    </citation>
    <scope>NUCLEOTIDE SEQUENCE</scope>
</reference>
<protein>
    <submittedName>
        <fullName evidence="1">Uncharacterized protein</fullName>
    </submittedName>
</protein>
<gene>
    <name evidence="1" type="ORF">MRATA1EN22A_LOCUS10758</name>
</gene>
<reference evidence="1" key="1">
    <citation type="submission" date="2023-05" db="EMBL/GenBank/DDBJ databases">
        <authorList>
            <consortium name="ELIXIR-Norway"/>
        </authorList>
    </citation>
    <scope>NUCLEOTIDE SEQUENCE</scope>
</reference>
<proteinExistence type="predicted"/>
<dbReference type="Proteomes" id="UP001162501">
    <property type="component" value="Chromosome 20"/>
</dbReference>
<organism evidence="1 2">
    <name type="scientific">Rangifer tarandus platyrhynchus</name>
    <name type="common">Svalbard reindeer</name>
    <dbReference type="NCBI Taxonomy" id="3082113"/>
    <lineage>
        <taxon>Eukaryota</taxon>
        <taxon>Metazoa</taxon>
        <taxon>Chordata</taxon>
        <taxon>Craniata</taxon>
        <taxon>Vertebrata</taxon>
        <taxon>Euteleostomi</taxon>
        <taxon>Mammalia</taxon>
        <taxon>Eutheria</taxon>
        <taxon>Laurasiatheria</taxon>
        <taxon>Artiodactyla</taxon>
        <taxon>Ruminantia</taxon>
        <taxon>Pecora</taxon>
        <taxon>Cervidae</taxon>
        <taxon>Odocoileinae</taxon>
        <taxon>Rangifer</taxon>
    </lineage>
</organism>
<name>A0AC59YVN2_RANTA</name>
<evidence type="ECO:0000313" key="1">
    <source>
        <dbReference type="EMBL" id="CAN0014217.1"/>
    </source>
</evidence>
<evidence type="ECO:0000313" key="2">
    <source>
        <dbReference type="Proteomes" id="UP001162501"/>
    </source>
</evidence>
<dbReference type="EMBL" id="OX596104">
    <property type="protein sequence ID" value="CAN0014217.1"/>
    <property type="molecule type" value="Genomic_DNA"/>
</dbReference>
<sequence length="85" mass="8784">MATATSGNRGLLGVTPSTAVHPLCDLERYSTSAAGLPAYREERPPFPTPSRFPAALAAPPPPQLLLPSRPALSASSSPAPPRLDP</sequence>
<accession>A0AC59YVN2</accession>